<organism evidence="7 8">
    <name type="scientific">Deinococcus arboris</name>
    <dbReference type="NCBI Taxonomy" id="2682977"/>
    <lineage>
        <taxon>Bacteria</taxon>
        <taxon>Thermotogati</taxon>
        <taxon>Deinococcota</taxon>
        <taxon>Deinococci</taxon>
        <taxon>Deinococcales</taxon>
        <taxon>Deinococcaceae</taxon>
        <taxon>Deinococcus</taxon>
    </lineage>
</organism>
<dbReference type="NCBIfam" id="TIGR00543">
    <property type="entry name" value="isochor_syn"/>
    <property type="match status" value="1"/>
</dbReference>
<evidence type="ECO:0000313" key="8">
    <source>
        <dbReference type="Proteomes" id="UP000483286"/>
    </source>
</evidence>
<feature type="domain" description="Chorismate-utilising enzyme C-terminal" evidence="6">
    <location>
        <begin position="115"/>
        <end position="369"/>
    </location>
</feature>
<dbReference type="EMBL" id="WQLB01000033">
    <property type="protein sequence ID" value="MVN88740.1"/>
    <property type="molecule type" value="Genomic_DNA"/>
</dbReference>
<dbReference type="Proteomes" id="UP000483286">
    <property type="component" value="Unassembled WGS sequence"/>
</dbReference>
<dbReference type="SUPFAM" id="SSF56322">
    <property type="entry name" value="ADC synthase"/>
    <property type="match status" value="1"/>
</dbReference>
<evidence type="ECO:0000313" key="7">
    <source>
        <dbReference type="EMBL" id="MVN88740.1"/>
    </source>
</evidence>
<evidence type="ECO:0000256" key="5">
    <source>
        <dbReference type="ARBA" id="ARBA00041564"/>
    </source>
</evidence>
<protein>
    <recommendedName>
        <fullName evidence="3">isochorismate synthase</fullName>
        <ecNumber evidence="3">5.4.4.2</ecNumber>
    </recommendedName>
    <alternativeName>
        <fullName evidence="5">Isochorismate mutase</fullName>
    </alternativeName>
</protein>
<comment type="similarity">
    <text evidence="2">Belongs to the isochorismate synthase family.</text>
</comment>
<dbReference type="AlphaFoldDB" id="A0A7C9LWZ4"/>
<dbReference type="GO" id="GO:0009697">
    <property type="term" value="P:salicylic acid biosynthetic process"/>
    <property type="evidence" value="ECO:0007669"/>
    <property type="project" value="TreeGrafter"/>
</dbReference>
<evidence type="ECO:0000256" key="4">
    <source>
        <dbReference type="ARBA" id="ARBA00023235"/>
    </source>
</evidence>
<sequence length="388" mass="40143">MSLPFPLPAPHRPAGSLAPFVWYSPTTSLEAQDLWNLACPAGLPLGDQGRFLLRAAGQSGARGAALVGAIPFDPLEAATLRVAPQPRWGLPRPPAPLTPSPLAAVRGLTSVPSGADYEALVARAVAALQTGLLDKVVLGRVLHLDLAGPLALAPLVAQLAGQNPAGYTFALELAPDRHLLGASPELLVSKRGPTLRLRPMAGTRPRLADPDADAAQAADLQASGKDLAEHALMVDAIRDTLAPLCRRLEVPSAPQVISAGTLWHLATPIVAELEDPACTVLDVVERLHPTPAVCGVPQGAAHDFIGTHEPGNRGLFAGAVGWCDAQGDGEWAVTIRCAEVTPQQVRLFAGAGVVAASDPASERAETAAKFRTMLGALGVQPGEELGAL</sequence>
<dbReference type="RefSeq" id="WP_157460816.1">
    <property type="nucleotide sequence ID" value="NZ_WQLB01000033.1"/>
</dbReference>
<keyword evidence="4 7" id="KW-0413">Isomerase</keyword>
<evidence type="ECO:0000256" key="1">
    <source>
        <dbReference type="ARBA" id="ARBA00000799"/>
    </source>
</evidence>
<name>A0A7C9LWZ4_9DEIO</name>
<accession>A0A7C9LWZ4</accession>
<dbReference type="InterPro" id="IPR005801">
    <property type="entry name" value="ADC_synthase"/>
</dbReference>
<comment type="caution">
    <text evidence="7">The sequence shown here is derived from an EMBL/GenBank/DDBJ whole genome shotgun (WGS) entry which is preliminary data.</text>
</comment>
<dbReference type="InterPro" id="IPR019999">
    <property type="entry name" value="Anth_synth_I-like"/>
</dbReference>
<evidence type="ECO:0000256" key="2">
    <source>
        <dbReference type="ARBA" id="ARBA00005297"/>
    </source>
</evidence>
<dbReference type="PRINTS" id="PR00095">
    <property type="entry name" value="ANTSNTHASEI"/>
</dbReference>
<reference evidence="7 8" key="1">
    <citation type="submission" date="2019-12" db="EMBL/GenBank/DDBJ databases">
        <title>Deinococcus sp. HMF7620 Genome sequencing and assembly.</title>
        <authorList>
            <person name="Kang H."/>
            <person name="Kim H."/>
            <person name="Joh K."/>
        </authorList>
    </citation>
    <scope>NUCLEOTIDE SEQUENCE [LARGE SCALE GENOMIC DNA]</scope>
    <source>
        <strain evidence="7 8">HMF7620</strain>
    </source>
</reference>
<dbReference type="Pfam" id="PF00425">
    <property type="entry name" value="Chorismate_bind"/>
    <property type="match status" value="1"/>
</dbReference>
<dbReference type="InterPro" id="IPR015890">
    <property type="entry name" value="Chorismate_C"/>
</dbReference>
<dbReference type="InterPro" id="IPR004561">
    <property type="entry name" value="IsoChor_synthase"/>
</dbReference>
<dbReference type="PANTHER" id="PTHR42839">
    <property type="entry name" value="ISOCHORISMATE SYNTHASE ENTC"/>
    <property type="match status" value="1"/>
</dbReference>
<dbReference type="EC" id="5.4.4.2" evidence="3"/>
<evidence type="ECO:0000259" key="6">
    <source>
        <dbReference type="Pfam" id="PF00425"/>
    </source>
</evidence>
<gene>
    <name evidence="7" type="ORF">GO986_18540</name>
</gene>
<dbReference type="Gene3D" id="3.60.120.10">
    <property type="entry name" value="Anthranilate synthase"/>
    <property type="match status" value="1"/>
</dbReference>
<comment type="catalytic activity">
    <reaction evidence="1">
        <text>chorismate = isochorismate</text>
        <dbReference type="Rhea" id="RHEA:18985"/>
        <dbReference type="ChEBI" id="CHEBI:29748"/>
        <dbReference type="ChEBI" id="CHEBI:29780"/>
        <dbReference type="EC" id="5.4.4.2"/>
    </reaction>
</comment>
<dbReference type="PANTHER" id="PTHR42839:SF2">
    <property type="entry name" value="ISOCHORISMATE SYNTHASE ENTC"/>
    <property type="match status" value="1"/>
</dbReference>
<dbReference type="GO" id="GO:0008909">
    <property type="term" value="F:isochorismate synthase activity"/>
    <property type="evidence" value="ECO:0007669"/>
    <property type="project" value="UniProtKB-EC"/>
</dbReference>
<proteinExistence type="inferred from homology"/>
<evidence type="ECO:0000256" key="3">
    <source>
        <dbReference type="ARBA" id="ARBA00012824"/>
    </source>
</evidence>
<keyword evidence="8" id="KW-1185">Reference proteome</keyword>